<protein>
    <submittedName>
        <fullName evidence="2">Uncharacterized protein</fullName>
    </submittedName>
</protein>
<dbReference type="AlphaFoldDB" id="A0AAX3EHJ7"/>
<name>A0AAX3EHJ7_PAEUR</name>
<accession>A0AAX3EHJ7</accession>
<reference evidence="2" key="1">
    <citation type="submission" date="2022-07" db="EMBL/GenBank/DDBJ databases">
        <authorList>
            <person name="Wu T."/>
        </authorList>
    </citation>
    <scope>NUCLEOTIDE SEQUENCE</scope>
    <source>
        <strain evidence="2">SD-1</strain>
    </source>
</reference>
<dbReference type="RefSeq" id="WP_069696188.1">
    <property type="nucleotide sequence ID" value="NZ_CP043010.1"/>
</dbReference>
<keyword evidence="3" id="KW-1185">Reference proteome</keyword>
<evidence type="ECO:0000313" key="3">
    <source>
        <dbReference type="Proteomes" id="UP001163293"/>
    </source>
</evidence>
<dbReference type="Proteomes" id="UP001163293">
    <property type="component" value="Chromosome"/>
</dbReference>
<proteinExistence type="predicted"/>
<evidence type="ECO:0000313" key="2">
    <source>
        <dbReference type="EMBL" id="UYV97428.1"/>
    </source>
</evidence>
<feature type="signal peptide" evidence="1">
    <location>
        <begin position="1"/>
        <end position="36"/>
    </location>
</feature>
<organism evidence="2 3">
    <name type="scientific">Paenarthrobacter ureafaciens</name>
    <dbReference type="NCBI Taxonomy" id="37931"/>
    <lineage>
        <taxon>Bacteria</taxon>
        <taxon>Bacillati</taxon>
        <taxon>Actinomycetota</taxon>
        <taxon>Actinomycetes</taxon>
        <taxon>Micrococcales</taxon>
        <taxon>Micrococcaceae</taxon>
        <taxon>Paenarthrobacter</taxon>
    </lineage>
</organism>
<keyword evidence="1" id="KW-0732">Signal</keyword>
<gene>
    <name evidence="2" type="ORF">NL394_20755</name>
</gene>
<feature type="chain" id="PRO_5043612436" evidence="1">
    <location>
        <begin position="37"/>
        <end position="282"/>
    </location>
</feature>
<dbReference type="EMBL" id="CP101185">
    <property type="protein sequence ID" value="UYV97428.1"/>
    <property type="molecule type" value="Genomic_DNA"/>
</dbReference>
<sequence>MDPTQERRSPFLRGGMPLRAVILAVLVALVPVTALAASNGQSNGQGTPGKETKGIAVTLSPSSRSTDQGLAVTYTASATSKGGLAGPVTFGVVGLPAGATAAWSPSSVNLTSGSTAQATLTVTTAPSTPAGKTDFTITGTGGGMQSTASAQLNVQEVKRNFGVTGTVNGPLAPGTSQPIELQISNPIGKSIAVTNVSVAISQVVRTPQAVAANLPCTTADYALTQFSGTYPFTAPAGSSSLSGLGIAQSKWPHIRMLDTQLLQDGCKGATLHFTYSGMGQGN</sequence>
<evidence type="ECO:0000256" key="1">
    <source>
        <dbReference type="SAM" id="SignalP"/>
    </source>
</evidence>